<dbReference type="HAMAP" id="MF_00341">
    <property type="entry name" value="UPF0146"/>
    <property type="match status" value="1"/>
</dbReference>
<dbReference type="AlphaFoldDB" id="A0A0H1QWY5"/>
<dbReference type="EMBL" id="JXOJ01000008">
    <property type="protein sequence ID" value="KLK87294.1"/>
    <property type="molecule type" value="Genomic_DNA"/>
</dbReference>
<evidence type="ECO:0000256" key="1">
    <source>
        <dbReference type="ARBA" id="ARBA00006969"/>
    </source>
</evidence>
<dbReference type="PATRIC" id="fig|1550566.3.peg.2611"/>
<dbReference type="OrthoDB" id="59816at2157"/>
<accession>A0A0H1QWY5</accession>
<dbReference type="InterPro" id="IPR029063">
    <property type="entry name" value="SAM-dependent_MTases_sf"/>
</dbReference>
<name>A0A0H1QWY5_9EURY</name>
<dbReference type="InterPro" id="IPR005353">
    <property type="entry name" value="UPF0146"/>
</dbReference>
<organism evidence="3 4">
    <name type="scientific">Methanoculleus sediminis</name>
    <dbReference type="NCBI Taxonomy" id="1550566"/>
    <lineage>
        <taxon>Archaea</taxon>
        <taxon>Methanobacteriati</taxon>
        <taxon>Methanobacteriota</taxon>
        <taxon>Stenosarchaea group</taxon>
        <taxon>Methanomicrobia</taxon>
        <taxon>Methanomicrobiales</taxon>
        <taxon>Methanomicrobiaceae</taxon>
        <taxon>Methanoculleus</taxon>
    </lineage>
</organism>
<proteinExistence type="inferred from homology"/>
<protein>
    <recommendedName>
        <fullName evidence="2">UPF0146 protein SZ63_11945</fullName>
    </recommendedName>
</protein>
<comment type="similarity">
    <text evidence="1 2">Belongs to the UPF0146 family.</text>
</comment>
<keyword evidence="4" id="KW-1185">Reference proteome</keyword>
<reference evidence="3 4" key="1">
    <citation type="journal article" date="2015" name="Int. J. Syst. Evol. Microbiol.">
        <title>Methanoculleus sediminis sp. nov., a methanogen from sediments near a submarine mud volcano.</title>
        <authorList>
            <person name="Chen S.C."/>
            <person name="Chen M.F."/>
            <person name="Lai M.C."/>
            <person name="Weng C.Y."/>
            <person name="Wu S.Y."/>
            <person name="Lin S."/>
            <person name="Yang T.F."/>
            <person name="Chen P.C."/>
        </authorList>
    </citation>
    <scope>NUCLEOTIDE SEQUENCE [LARGE SCALE GENOMIC DNA]</scope>
    <source>
        <strain evidence="3 4">S3Fa</strain>
    </source>
</reference>
<comment type="caution">
    <text evidence="3">The sequence shown here is derived from an EMBL/GenBank/DDBJ whole genome shotgun (WGS) entry which is preliminary data.</text>
</comment>
<evidence type="ECO:0000313" key="3">
    <source>
        <dbReference type="EMBL" id="KLK87294.1"/>
    </source>
</evidence>
<evidence type="ECO:0000256" key="2">
    <source>
        <dbReference type="HAMAP-Rule" id="MF_00341"/>
    </source>
</evidence>
<evidence type="ECO:0000313" key="4">
    <source>
        <dbReference type="Proteomes" id="UP000035301"/>
    </source>
</evidence>
<sequence>MCRYKHIERSIGEYIAASYRRAVEVGIGNNPEAARLIKAAGALMLCTDIRPGIRHDGLDVVTDDIFEPDLRLYEGADLIYAVRPGVEMVPPLIALAGRIDSDLLVYHLGCEIYEDGGEVVDCGPVLLHRYRRRAP</sequence>
<dbReference type="Pfam" id="PF03686">
    <property type="entry name" value="UPF0146"/>
    <property type="match status" value="1"/>
</dbReference>
<dbReference type="Proteomes" id="UP000035301">
    <property type="component" value="Unassembled WGS sequence"/>
</dbReference>
<dbReference type="Gene3D" id="3.40.50.150">
    <property type="entry name" value="Vaccinia Virus protein VP39"/>
    <property type="match status" value="1"/>
</dbReference>
<dbReference type="RefSeq" id="WP_048185690.1">
    <property type="nucleotide sequence ID" value="NZ_JXOJ01000008.1"/>
</dbReference>
<gene>
    <name evidence="3" type="ORF">SZ63_11945</name>
</gene>
<dbReference type="STRING" id="1550566.SZ63_11945"/>